<dbReference type="Proteomes" id="UP001302477">
    <property type="component" value="Chromosome"/>
</dbReference>
<dbReference type="EMBL" id="CP137555">
    <property type="protein sequence ID" value="WOX04664.1"/>
    <property type="molecule type" value="Genomic_DNA"/>
</dbReference>
<evidence type="ECO:0000313" key="5">
    <source>
        <dbReference type="EMBL" id="WOX04664.1"/>
    </source>
</evidence>
<organism evidence="5 6">
    <name type="scientific">Microbulbifer pacificus</name>
    <dbReference type="NCBI Taxonomy" id="407164"/>
    <lineage>
        <taxon>Bacteria</taxon>
        <taxon>Pseudomonadati</taxon>
        <taxon>Pseudomonadota</taxon>
        <taxon>Gammaproteobacteria</taxon>
        <taxon>Cellvibrionales</taxon>
        <taxon>Microbulbiferaceae</taxon>
        <taxon>Microbulbifer</taxon>
    </lineage>
</organism>
<keyword evidence="6" id="KW-1185">Reference proteome</keyword>
<reference evidence="5 6" key="1">
    <citation type="submission" date="2023-10" db="EMBL/GenBank/DDBJ databases">
        <title>Description of Microbulbifer bruguierae sp. nov., isolated from the sediments of mangrove plant Bruguiera sexangula and comparative genomic analyses of the genus Microbulbifer.</title>
        <authorList>
            <person name="Long M."/>
        </authorList>
    </citation>
    <scope>NUCLEOTIDE SEQUENCE [LARGE SCALE GENOMIC DNA]</scope>
    <source>
        <strain evidence="5 6">SPO729</strain>
    </source>
</reference>
<evidence type="ECO:0000256" key="1">
    <source>
        <dbReference type="ARBA" id="ARBA00003989"/>
    </source>
</evidence>
<proteinExistence type="predicted"/>
<evidence type="ECO:0000313" key="6">
    <source>
        <dbReference type="Proteomes" id="UP001302477"/>
    </source>
</evidence>
<dbReference type="AlphaFoldDB" id="A0AAU0MWU3"/>
<dbReference type="Pfam" id="PF10614">
    <property type="entry name" value="CsgF"/>
    <property type="match status" value="1"/>
</dbReference>
<dbReference type="RefSeq" id="WP_318953140.1">
    <property type="nucleotide sequence ID" value="NZ_CP137555.1"/>
</dbReference>
<evidence type="ECO:0000256" key="4">
    <source>
        <dbReference type="SAM" id="SignalP"/>
    </source>
</evidence>
<keyword evidence="3 4" id="KW-0732">Signal</keyword>
<evidence type="ECO:0000256" key="3">
    <source>
        <dbReference type="ARBA" id="ARBA00022729"/>
    </source>
</evidence>
<sequence length="141" mass="15240">MKAKITLRNFLVPALTWAFTVSSPQASELIYEPVNPNFGGNPLNGSYLISNAQSQNDHKDPDSLSDLYEQPSALDRFTDSLETRLLNQLLTDVGNGNSGELITDDFIVQIVDTDGVLTVLITDRGTGDTAEVVVSGLNPTN</sequence>
<protein>
    <recommendedName>
        <fullName evidence="2">Curli production assembly/transport component CsgF</fullName>
    </recommendedName>
</protein>
<feature type="signal peptide" evidence="4">
    <location>
        <begin position="1"/>
        <end position="26"/>
    </location>
</feature>
<accession>A0AAU0MWU3</accession>
<gene>
    <name evidence="5" type="ORF">R5R33_13065</name>
</gene>
<dbReference type="KEGG" id="mpaf:R5R33_13065"/>
<dbReference type="InterPro" id="IPR018893">
    <property type="entry name" value="T8SS_CsgF"/>
</dbReference>
<feature type="chain" id="PRO_5043468093" description="Curli production assembly/transport component CsgF" evidence="4">
    <location>
        <begin position="27"/>
        <end position="141"/>
    </location>
</feature>
<evidence type="ECO:0000256" key="2">
    <source>
        <dbReference type="ARBA" id="ARBA00014031"/>
    </source>
</evidence>
<name>A0AAU0MWU3_9GAMM</name>
<comment type="function">
    <text evidence="1">May be involved in the biogenesis of curli organelles.</text>
</comment>